<protein>
    <recommendedName>
        <fullName evidence="3">Phosphoglycolate phosphatase</fullName>
    </recommendedName>
</protein>
<dbReference type="AlphaFoldDB" id="A0A2I1K1X2"/>
<dbReference type="InterPro" id="IPR041492">
    <property type="entry name" value="HAD_2"/>
</dbReference>
<dbReference type="EMBL" id="PKHE01000005">
    <property type="protein sequence ID" value="PKY89659.1"/>
    <property type="molecule type" value="Genomic_DNA"/>
</dbReference>
<evidence type="ECO:0008006" key="3">
    <source>
        <dbReference type="Google" id="ProtNLM"/>
    </source>
</evidence>
<dbReference type="PANTHER" id="PTHR43434:SF1">
    <property type="entry name" value="PHOSPHOGLYCOLATE PHOSPHATASE"/>
    <property type="match status" value="1"/>
</dbReference>
<evidence type="ECO:0000313" key="1">
    <source>
        <dbReference type="EMBL" id="PKY89659.1"/>
    </source>
</evidence>
<dbReference type="SFLD" id="SFLDS00003">
    <property type="entry name" value="Haloacid_Dehalogenase"/>
    <property type="match status" value="1"/>
</dbReference>
<dbReference type="Gene3D" id="3.40.50.1000">
    <property type="entry name" value="HAD superfamily/HAD-like"/>
    <property type="match status" value="1"/>
</dbReference>
<gene>
    <name evidence="1" type="ORF">CYJ57_02835</name>
</gene>
<dbReference type="SFLD" id="SFLDG01129">
    <property type="entry name" value="C1.5:_HAD__Beta-PGM__Phosphata"/>
    <property type="match status" value="1"/>
</dbReference>
<reference evidence="1 2" key="1">
    <citation type="submission" date="2017-12" db="EMBL/GenBank/DDBJ databases">
        <title>Phylogenetic diversity of female urinary microbiome.</title>
        <authorList>
            <person name="Thomas-White K."/>
            <person name="Wolfe A.J."/>
        </authorList>
    </citation>
    <scope>NUCLEOTIDE SEQUENCE [LARGE SCALE GENOMIC DNA]</scope>
    <source>
        <strain evidence="1 2">UMB0898</strain>
    </source>
</reference>
<dbReference type="OrthoDB" id="9797743at2"/>
<dbReference type="Gene3D" id="1.10.150.240">
    <property type="entry name" value="Putative phosphatase, domain 2"/>
    <property type="match status" value="1"/>
</dbReference>
<dbReference type="InterPro" id="IPR023214">
    <property type="entry name" value="HAD_sf"/>
</dbReference>
<dbReference type="GO" id="GO:0006281">
    <property type="term" value="P:DNA repair"/>
    <property type="evidence" value="ECO:0007669"/>
    <property type="project" value="TreeGrafter"/>
</dbReference>
<name>A0A2I1K1X2_9LACT</name>
<dbReference type="InterPro" id="IPR050155">
    <property type="entry name" value="HAD-like_hydrolase_sf"/>
</dbReference>
<dbReference type="InterPro" id="IPR023198">
    <property type="entry name" value="PGP-like_dom2"/>
</dbReference>
<dbReference type="InterPro" id="IPR036412">
    <property type="entry name" value="HAD-like_sf"/>
</dbReference>
<dbReference type="PANTHER" id="PTHR43434">
    <property type="entry name" value="PHOSPHOGLYCOLATE PHOSPHATASE"/>
    <property type="match status" value="1"/>
</dbReference>
<evidence type="ECO:0000313" key="2">
    <source>
        <dbReference type="Proteomes" id="UP000234384"/>
    </source>
</evidence>
<proteinExistence type="predicted"/>
<sequence length="253" mass="29148">MRYDRIWVRINQGGPMTIRAIIFDKDGTLISATQAWSIPSIQATDYLLNQSDLAEAKQQEIAKLAGIEHDQLQPNSLFLAGSIRDQAQFFAEYVPLDCQEIEQILVDYYYQFQQQELSDALIEPGVIELLQTLAPHYHIGLITNDHYLLTHHMLEELKLLDYFDFIGCADQYGPKPNPQALHEFSRRFDIGLHEMVYVGDSQLDMAYGKWTRASIAYDPTGQADYLSDADYQLRHFSELPLVIDAIDEEDRRK</sequence>
<accession>A0A2I1K1X2</accession>
<dbReference type="Proteomes" id="UP000234384">
    <property type="component" value="Unassembled WGS sequence"/>
</dbReference>
<dbReference type="GO" id="GO:0008967">
    <property type="term" value="F:phosphoglycolate phosphatase activity"/>
    <property type="evidence" value="ECO:0007669"/>
    <property type="project" value="TreeGrafter"/>
</dbReference>
<organism evidence="1 2">
    <name type="scientific">Falseniella ignava</name>
    <dbReference type="NCBI Taxonomy" id="137730"/>
    <lineage>
        <taxon>Bacteria</taxon>
        <taxon>Bacillati</taxon>
        <taxon>Bacillota</taxon>
        <taxon>Bacilli</taxon>
        <taxon>Lactobacillales</taxon>
        <taxon>Aerococcaceae</taxon>
        <taxon>Falseniella</taxon>
    </lineage>
</organism>
<dbReference type="Pfam" id="PF13419">
    <property type="entry name" value="HAD_2"/>
    <property type="match status" value="1"/>
</dbReference>
<dbReference type="InterPro" id="IPR006439">
    <property type="entry name" value="HAD-SF_hydro_IA"/>
</dbReference>
<comment type="caution">
    <text evidence="1">The sequence shown here is derived from an EMBL/GenBank/DDBJ whole genome shotgun (WGS) entry which is preliminary data.</text>
</comment>
<dbReference type="NCBIfam" id="TIGR01549">
    <property type="entry name" value="HAD-SF-IA-v1"/>
    <property type="match status" value="1"/>
</dbReference>
<dbReference type="SUPFAM" id="SSF56784">
    <property type="entry name" value="HAD-like"/>
    <property type="match status" value="1"/>
</dbReference>